<gene>
    <name evidence="1" type="ORF">MRB53_009708</name>
</gene>
<evidence type="ECO:0000313" key="1">
    <source>
        <dbReference type="EMBL" id="KAJ8635441.1"/>
    </source>
</evidence>
<proteinExistence type="predicted"/>
<name>A0ACC2LPP2_PERAE</name>
<evidence type="ECO:0000313" key="2">
    <source>
        <dbReference type="Proteomes" id="UP001234297"/>
    </source>
</evidence>
<accession>A0ACC2LPP2</accession>
<keyword evidence="2" id="KW-1185">Reference proteome</keyword>
<comment type="caution">
    <text evidence="1">The sequence shown here is derived from an EMBL/GenBank/DDBJ whole genome shotgun (WGS) entry which is preliminary data.</text>
</comment>
<protein>
    <submittedName>
        <fullName evidence="1">Uncharacterized protein</fullName>
    </submittedName>
</protein>
<dbReference type="Proteomes" id="UP001234297">
    <property type="component" value="Chromosome 3"/>
</dbReference>
<sequence length="188" mass="20003">MKAQVVVSFSSRGPSPISSNILKPNISAPGVDIIAAFSPLARLTCATQDKRSAKYAILSGTFMACPHVSGAAAYVKGFHSEWSPAAIKSALMTTAFLMNSSKNPKVEIAYGAGQIDLVKAVYSGLVYHITKEDYLQFLCNEGYSENEIRSISGENINCSSETTGTTGDLNYPSIQLPVGGNKSFSSNF</sequence>
<dbReference type="EMBL" id="CM056811">
    <property type="protein sequence ID" value="KAJ8635441.1"/>
    <property type="molecule type" value="Genomic_DNA"/>
</dbReference>
<reference evidence="1 2" key="1">
    <citation type="journal article" date="2022" name="Hortic Res">
        <title>A haplotype resolved chromosomal level avocado genome allows analysis of novel avocado genes.</title>
        <authorList>
            <person name="Nath O."/>
            <person name="Fletcher S.J."/>
            <person name="Hayward A."/>
            <person name="Shaw L.M."/>
            <person name="Masouleh A.K."/>
            <person name="Furtado A."/>
            <person name="Henry R.J."/>
            <person name="Mitter N."/>
        </authorList>
    </citation>
    <scope>NUCLEOTIDE SEQUENCE [LARGE SCALE GENOMIC DNA]</scope>
    <source>
        <strain evidence="2">cv. Hass</strain>
    </source>
</reference>
<organism evidence="1 2">
    <name type="scientific">Persea americana</name>
    <name type="common">Avocado</name>
    <dbReference type="NCBI Taxonomy" id="3435"/>
    <lineage>
        <taxon>Eukaryota</taxon>
        <taxon>Viridiplantae</taxon>
        <taxon>Streptophyta</taxon>
        <taxon>Embryophyta</taxon>
        <taxon>Tracheophyta</taxon>
        <taxon>Spermatophyta</taxon>
        <taxon>Magnoliopsida</taxon>
        <taxon>Magnoliidae</taxon>
        <taxon>Laurales</taxon>
        <taxon>Lauraceae</taxon>
        <taxon>Persea</taxon>
    </lineage>
</organism>